<dbReference type="KEGG" id="cpau:EHF44_27120"/>
<evidence type="ECO:0000313" key="3">
    <source>
        <dbReference type="Proteomes" id="UP000270411"/>
    </source>
</evidence>
<feature type="coiled-coil region" evidence="1">
    <location>
        <begin position="40"/>
        <end position="67"/>
    </location>
</feature>
<gene>
    <name evidence="2" type="ORF">EHF44_27120</name>
</gene>
<evidence type="ECO:0000256" key="1">
    <source>
        <dbReference type="SAM" id="Coils"/>
    </source>
</evidence>
<protein>
    <submittedName>
        <fullName evidence="2">Uncharacterized protein</fullName>
    </submittedName>
</protein>
<dbReference type="EMBL" id="CP033971">
    <property type="protein sequence ID" value="AZG17146.1"/>
    <property type="molecule type" value="Genomic_DNA"/>
</dbReference>
<evidence type="ECO:0000313" key="2">
    <source>
        <dbReference type="EMBL" id="AZG17146.1"/>
    </source>
</evidence>
<geneLocation type="plasmid" evidence="2">
    <name>unnamed2</name>
</geneLocation>
<name>A0A3G8H9P6_9BURK</name>
<dbReference type="RefSeq" id="WP_124686875.1">
    <property type="nucleotide sequence ID" value="NZ_CP033971.1"/>
</dbReference>
<sequence length="82" mass="9151">MRRVILRDLIVVERFRKQLAAEVAGQKATIEALASAGADITEQTRILAAMENALRALEVRATQLQRIKNHGADLQRSQRRSG</sequence>
<dbReference type="AlphaFoldDB" id="A0A3G8H9P6"/>
<keyword evidence="1" id="KW-0175">Coiled coil</keyword>
<dbReference type="Proteomes" id="UP000270411">
    <property type="component" value="Plasmid unnamed2"/>
</dbReference>
<keyword evidence="2" id="KW-0614">Plasmid</keyword>
<accession>A0A3G8H9P6</accession>
<reference evidence="3" key="1">
    <citation type="submission" date="2018-11" db="EMBL/GenBank/DDBJ databases">
        <title>FDA dAtabase for Regulatory Grade micrObial Sequences (FDA-ARGOS): Supporting development and validation of Infectious Disease Dx tests.</title>
        <authorList>
            <person name="Goldberg B."/>
            <person name="Campos J."/>
            <person name="Tallon L."/>
            <person name="Sadzewicz L."/>
            <person name="Zhao X."/>
            <person name="Vavikolanu K."/>
            <person name="Mehta A."/>
            <person name="Aluvathingal J."/>
            <person name="Nadendla S."/>
            <person name="Geyer C."/>
            <person name="Nandy P."/>
            <person name="Yan Y."/>
            <person name="Sichtig H."/>
        </authorList>
    </citation>
    <scope>NUCLEOTIDE SEQUENCE [LARGE SCALE GENOMIC DNA]</scope>
    <source>
        <strain evidence="3">FDAARGOS_614</strain>
        <plasmid evidence="3">unnamed2</plasmid>
    </source>
</reference>
<organism evidence="2 3">
    <name type="scientific">Cupriavidus pauculus</name>
    <dbReference type="NCBI Taxonomy" id="82633"/>
    <lineage>
        <taxon>Bacteria</taxon>
        <taxon>Pseudomonadati</taxon>
        <taxon>Pseudomonadota</taxon>
        <taxon>Betaproteobacteria</taxon>
        <taxon>Burkholderiales</taxon>
        <taxon>Burkholderiaceae</taxon>
        <taxon>Cupriavidus</taxon>
    </lineage>
</organism>
<proteinExistence type="predicted"/>